<dbReference type="eggNOG" id="COG3872">
    <property type="taxonomic scope" value="Bacteria"/>
</dbReference>
<reference evidence="3" key="1">
    <citation type="submission" date="2007-10" db="EMBL/GenBank/DDBJ databases">
        <title>Complete sequence of chromosome of Desulforudis audaxviator MP104C.</title>
        <authorList>
            <person name="Copeland A."/>
            <person name="Lucas S."/>
            <person name="Lapidus A."/>
            <person name="Barry K."/>
            <person name="Glavina del Rio T."/>
            <person name="Dalin E."/>
            <person name="Tice H."/>
            <person name="Bruce D."/>
            <person name="Pitluck S."/>
            <person name="Lowry S.R."/>
            <person name="Larimer F."/>
            <person name="Land M.L."/>
            <person name="Hauser L."/>
            <person name="Kyrpides N."/>
            <person name="Ivanova N.N."/>
            <person name="Richardson P."/>
        </authorList>
    </citation>
    <scope>NUCLEOTIDE SEQUENCE [LARGE SCALE GENOMIC DNA]</scope>
    <source>
        <strain evidence="3">MP104C</strain>
    </source>
</reference>
<evidence type="ECO:0008006" key="4">
    <source>
        <dbReference type="Google" id="ProtNLM"/>
    </source>
</evidence>
<feature type="transmembrane region" description="Helical" evidence="1">
    <location>
        <begin position="194"/>
        <end position="213"/>
    </location>
</feature>
<evidence type="ECO:0000313" key="3">
    <source>
        <dbReference type="Proteomes" id="UP000008544"/>
    </source>
</evidence>
<dbReference type="PANTHER" id="PTHR42867">
    <property type="entry name" value="MEMBRANE PROTEIN-RELATED"/>
    <property type="match status" value="1"/>
</dbReference>
<feature type="transmembrane region" description="Helical" evidence="1">
    <location>
        <begin position="95"/>
        <end position="120"/>
    </location>
</feature>
<protein>
    <recommendedName>
        <fullName evidence="4">DUF1385 domain-containing protein</fullName>
    </recommendedName>
</protein>
<dbReference type="KEGG" id="dau:Daud_2155"/>
<keyword evidence="1" id="KW-1133">Transmembrane helix</keyword>
<dbReference type="HOGENOM" id="CLU_038140_0_0_9"/>
<dbReference type="RefSeq" id="WP_012303217.1">
    <property type="nucleotide sequence ID" value="NC_010424.1"/>
</dbReference>
<keyword evidence="3" id="KW-1185">Reference proteome</keyword>
<evidence type="ECO:0000256" key="1">
    <source>
        <dbReference type="SAM" id="Phobius"/>
    </source>
</evidence>
<evidence type="ECO:0000313" key="2">
    <source>
        <dbReference type="EMBL" id="ACA60642.1"/>
    </source>
</evidence>
<feature type="transmembrane region" description="Helical" evidence="1">
    <location>
        <begin position="225"/>
        <end position="246"/>
    </location>
</feature>
<feature type="transmembrane region" description="Helical" evidence="1">
    <location>
        <begin position="56"/>
        <end position="74"/>
    </location>
</feature>
<dbReference type="STRING" id="477974.Daud_2155"/>
<dbReference type="PANTHER" id="PTHR42867:SF1">
    <property type="entry name" value="MEMBRANE PROTEIN-RELATED"/>
    <property type="match status" value="1"/>
</dbReference>
<accession>B1I6L3</accession>
<keyword evidence="1" id="KW-0472">Membrane</keyword>
<organism evidence="2 3">
    <name type="scientific">Desulforudis audaxviator (strain MP104C)</name>
    <dbReference type="NCBI Taxonomy" id="477974"/>
    <lineage>
        <taxon>Bacteria</taxon>
        <taxon>Bacillati</taxon>
        <taxon>Bacillota</taxon>
        <taxon>Clostridia</taxon>
        <taxon>Thermoanaerobacterales</taxon>
        <taxon>Candidatus Desulforudaceae</taxon>
        <taxon>Candidatus Desulforudis</taxon>
    </lineage>
</organism>
<dbReference type="InterPro" id="IPR010787">
    <property type="entry name" value="DUF1385"/>
</dbReference>
<sequence length="308" mass="33836">MKKPFNYGGQAVIEGVMMRGPRTWAVAVRCPDNTVEVETRAVETITTRYPFLKWPFVRGTVVLVESLVIGVRALSYSANKAAGEEEKPISPLEMALTIGLAFGLAILLFIVLPVFLAHLLTPLVAGRIGQNVIEGLLRVGAFVAYVAGVGLMPDIKRVFQYHGAEHKVINAYEAGSELSPEAVQRYSPLHPRCGTSFLLLVIVLKIFIFSFLATDPLWWRVSSRILLLPVVAGLAYELIKLTALYARFPLARLVLAPGLAVQRLTTREPDDSQVEVALTAFEAVRVREEGDRDVREIGPSGSEIRGTQ</sequence>
<dbReference type="AlphaFoldDB" id="B1I6L3"/>
<dbReference type="Proteomes" id="UP000008544">
    <property type="component" value="Chromosome"/>
</dbReference>
<name>B1I6L3_DESAP</name>
<feature type="transmembrane region" description="Helical" evidence="1">
    <location>
        <begin position="132"/>
        <end position="152"/>
    </location>
</feature>
<dbReference type="OrthoDB" id="9784805at2"/>
<dbReference type="Pfam" id="PF07136">
    <property type="entry name" value="DUF1385"/>
    <property type="match status" value="1"/>
</dbReference>
<gene>
    <name evidence="2" type="ordered locus">Daud_2155</name>
</gene>
<dbReference type="EMBL" id="CP000860">
    <property type="protein sequence ID" value="ACA60642.1"/>
    <property type="molecule type" value="Genomic_DNA"/>
</dbReference>
<reference evidence="2 3" key="2">
    <citation type="journal article" date="2008" name="Science">
        <title>Environmental genomics reveals a single-species ecosystem deep within Earth.</title>
        <authorList>
            <person name="Chivian D."/>
            <person name="Brodie E.L."/>
            <person name="Alm E.J."/>
            <person name="Culley D.E."/>
            <person name="Dehal P.S."/>
            <person name="Desantis T.Z."/>
            <person name="Gihring T.M."/>
            <person name="Lapidus A."/>
            <person name="Lin L.H."/>
            <person name="Lowry S.R."/>
            <person name="Moser D.P."/>
            <person name="Richardson P.M."/>
            <person name="Southam G."/>
            <person name="Wanger G."/>
            <person name="Pratt L.M."/>
            <person name="Andersen G.L."/>
            <person name="Hazen T.C."/>
            <person name="Brockman F.J."/>
            <person name="Arkin A.P."/>
            <person name="Onstott T.C."/>
        </authorList>
    </citation>
    <scope>NUCLEOTIDE SEQUENCE [LARGE SCALE GENOMIC DNA]</scope>
    <source>
        <strain evidence="2 3">MP104C</strain>
    </source>
</reference>
<keyword evidence="1" id="KW-0812">Transmembrane</keyword>
<proteinExistence type="predicted"/>